<evidence type="ECO:0000313" key="6">
    <source>
        <dbReference type="EMBL" id="MBB6429712.1"/>
    </source>
</evidence>
<dbReference type="InterPro" id="IPR003689">
    <property type="entry name" value="ZIP"/>
</dbReference>
<organism evidence="6 7">
    <name type="scientific">Algisphaera agarilytica</name>
    <dbReference type="NCBI Taxonomy" id="1385975"/>
    <lineage>
        <taxon>Bacteria</taxon>
        <taxon>Pseudomonadati</taxon>
        <taxon>Planctomycetota</taxon>
        <taxon>Phycisphaerae</taxon>
        <taxon>Phycisphaerales</taxon>
        <taxon>Phycisphaeraceae</taxon>
        <taxon>Algisphaera</taxon>
    </lineage>
</organism>
<keyword evidence="7" id="KW-1185">Reference proteome</keyword>
<gene>
    <name evidence="6" type="ORF">HNQ40_001518</name>
</gene>
<dbReference type="Pfam" id="PF02535">
    <property type="entry name" value="Zip"/>
    <property type="match status" value="1"/>
</dbReference>
<feature type="transmembrane region" description="Helical" evidence="5">
    <location>
        <begin position="111"/>
        <end position="129"/>
    </location>
</feature>
<dbReference type="GO" id="GO:0005385">
    <property type="term" value="F:zinc ion transmembrane transporter activity"/>
    <property type="evidence" value="ECO:0007669"/>
    <property type="project" value="TreeGrafter"/>
</dbReference>
<comment type="caution">
    <text evidence="6">The sequence shown here is derived from an EMBL/GenBank/DDBJ whole genome shotgun (WGS) entry which is preliminary data.</text>
</comment>
<accession>A0A7X0H615</accession>
<feature type="transmembrane region" description="Helical" evidence="5">
    <location>
        <begin position="41"/>
        <end position="58"/>
    </location>
</feature>
<proteinExistence type="predicted"/>
<dbReference type="PANTHER" id="PTHR11040:SF70">
    <property type="entry name" value="OS05G0316100 PROTEIN"/>
    <property type="match status" value="1"/>
</dbReference>
<evidence type="ECO:0000256" key="5">
    <source>
        <dbReference type="SAM" id="Phobius"/>
    </source>
</evidence>
<comment type="subcellular location">
    <subcellularLocation>
        <location evidence="1">Membrane</location>
        <topology evidence="1">Multi-pass membrane protein</topology>
    </subcellularLocation>
</comment>
<evidence type="ECO:0000256" key="4">
    <source>
        <dbReference type="ARBA" id="ARBA00023136"/>
    </source>
</evidence>
<dbReference type="EMBL" id="JACHGY010000001">
    <property type="protein sequence ID" value="MBB6429712.1"/>
    <property type="molecule type" value="Genomic_DNA"/>
</dbReference>
<dbReference type="RefSeq" id="WP_184677277.1">
    <property type="nucleotide sequence ID" value="NZ_JACHGY010000001.1"/>
</dbReference>
<keyword evidence="3 5" id="KW-1133">Transmembrane helix</keyword>
<dbReference type="AlphaFoldDB" id="A0A7X0H615"/>
<dbReference type="Proteomes" id="UP000541810">
    <property type="component" value="Unassembled WGS sequence"/>
</dbReference>
<sequence length="264" mass="27393">MPDDILIKAVVAGLLASLACGLGVVPLMVPGLDPKRHSGTGYAVAAGLMFAASVYNLILPGLQVGEGEAAFHWTLAKMLPILGGLFIGAGFLSLSGKLIEDHDLGERLGKGVGGAGGLLIFLAMLIHSIPEGVAVGVGYTAEGTEYAHNPNMGSYLALAIGIHNIPEGLAVAIPLRAAGVSLHKCFWLAVLTSVPQPIAAVPAVLAAWLFNPLMPWLMAFAAGAMIFLVVEELIPEANKTLSCQRVAWAFTFGFGGMMLIQTVL</sequence>
<name>A0A7X0H615_9BACT</name>
<feature type="transmembrane region" description="Helical" evidence="5">
    <location>
        <begin position="155"/>
        <end position="173"/>
    </location>
</feature>
<feature type="transmembrane region" description="Helical" evidence="5">
    <location>
        <begin position="216"/>
        <end position="234"/>
    </location>
</feature>
<dbReference type="PANTHER" id="PTHR11040">
    <property type="entry name" value="ZINC/IRON TRANSPORTER"/>
    <property type="match status" value="1"/>
</dbReference>
<evidence type="ECO:0000256" key="2">
    <source>
        <dbReference type="ARBA" id="ARBA00022692"/>
    </source>
</evidence>
<dbReference type="GO" id="GO:0016020">
    <property type="term" value="C:membrane"/>
    <property type="evidence" value="ECO:0007669"/>
    <property type="project" value="UniProtKB-SubCell"/>
</dbReference>
<feature type="transmembrane region" description="Helical" evidence="5">
    <location>
        <begin position="78"/>
        <end position="99"/>
    </location>
</feature>
<feature type="transmembrane region" description="Helical" evidence="5">
    <location>
        <begin position="246"/>
        <end position="263"/>
    </location>
</feature>
<feature type="transmembrane region" description="Helical" evidence="5">
    <location>
        <begin position="6"/>
        <end position="29"/>
    </location>
</feature>
<evidence type="ECO:0000256" key="1">
    <source>
        <dbReference type="ARBA" id="ARBA00004141"/>
    </source>
</evidence>
<evidence type="ECO:0000313" key="7">
    <source>
        <dbReference type="Proteomes" id="UP000541810"/>
    </source>
</evidence>
<protein>
    <submittedName>
        <fullName evidence="6">ZIP family zinc transporter</fullName>
    </submittedName>
</protein>
<keyword evidence="4 5" id="KW-0472">Membrane</keyword>
<evidence type="ECO:0000256" key="3">
    <source>
        <dbReference type="ARBA" id="ARBA00022989"/>
    </source>
</evidence>
<feature type="transmembrane region" description="Helical" evidence="5">
    <location>
        <begin position="185"/>
        <end position="210"/>
    </location>
</feature>
<reference evidence="6 7" key="1">
    <citation type="submission" date="2020-08" db="EMBL/GenBank/DDBJ databases">
        <title>Genomic Encyclopedia of Type Strains, Phase IV (KMG-IV): sequencing the most valuable type-strain genomes for metagenomic binning, comparative biology and taxonomic classification.</title>
        <authorList>
            <person name="Goeker M."/>
        </authorList>
    </citation>
    <scope>NUCLEOTIDE SEQUENCE [LARGE SCALE GENOMIC DNA]</scope>
    <source>
        <strain evidence="6 7">DSM 103725</strain>
    </source>
</reference>
<keyword evidence="2 5" id="KW-0812">Transmembrane</keyword>